<keyword evidence="1" id="KW-0472">Membrane</keyword>
<proteinExistence type="predicted"/>
<dbReference type="OMA" id="CETKTQI"/>
<protein>
    <recommendedName>
        <fullName evidence="4">Transmembrane protein</fullName>
    </recommendedName>
</protein>
<evidence type="ECO:0008006" key="4">
    <source>
        <dbReference type="Google" id="ProtNLM"/>
    </source>
</evidence>
<evidence type="ECO:0000313" key="3">
    <source>
        <dbReference type="Proteomes" id="UP000688137"/>
    </source>
</evidence>
<keyword evidence="3" id="KW-1185">Reference proteome</keyword>
<organism evidence="2 3">
    <name type="scientific">Paramecium primaurelia</name>
    <dbReference type="NCBI Taxonomy" id="5886"/>
    <lineage>
        <taxon>Eukaryota</taxon>
        <taxon>Sar</taxon>
        <taxon>Alveolata</taxon>
        <taxon>Ciliophora</taxon>
        <taxon>Intramacronucleata</taxon>
        <taxon>Oligohymenophorea</taxon>
        <taxon>Peniculida</taxon>
        <taxon>Parameciidae</taxon>
        <taxon>Paramecium</taxon>
    </lineage>
</organism>
<feature type="transmembrane region" description="Helical" evidence="1">
    <location>
        <begin position="469"/>
        <end position="492"/>
    </location>
</feature>
<dbReference type="Proteomes" id="UP000688137">
    <property type="component" value="Unassembled WGS sequence"/>
</dbReference>
<evidence type="ECO:0000256" key="1">
    <source>
        <dbReference type="SAM" id="Phobius"/>
    </source>
</evidence>
<keyword evidence="1" id="KW-1133">Transmembrane helix</keyword>
<dbReference type="EMBL" id="CAJJDM010000107">
    <property type="protein sequence ID" value="CAD8097468.1"/>
    <property type="molecule type" value="Genomic_DNA"/>
</dbReference>
<gene>
    <name evidence="2" type="ORF">PPRIM_AZ9-3.1.T1040056</name>
</gene>
<evidence type="ECO:0000313" key="2">
    <source>
        <dbReference type="EMBL" id="CAD8097468.1"/>
    </source>
</evidence>
<keyword evidence="1" id="KW-0812">Transmembrane</keyword>
<accession>A0A8S1P370</accession>
<sequence>MLQMIKCILITSTMYITYAEMIYPILNKAYKTQWEDNVWINCETKSDIQPKKCYEGELDWQECYEVPKEGICLANYITTTQQDLLQFNITFNTSAYNNTNQGQIVEIEINKNSLQLQLLNYSILEKVKIDSNIISLKILTSGLVLSDLSIYTPNNITHSQNELSVCLDEYFLFNYKCIPKSCFDQISNINSNTHISSISQIEQNTTNLLIKSTFKIPLIECLIPKVYLTKSIEDNTITTILSDDQVKLNENDNSILEYYLIPEQFQKCYHFETQQAIVYQCFIGVAITVNKKPQYLLMLISQIEVQKSTQTYTNSIQIFEMPTSDTESTIVGPIIIFSDASNSIIDTKNNLIKTTQNILDPNYQDYQITFLNGTITQNLTIIPLQLEDEKQNGSIKELILSYDNNNFNENQNYYISISSSLTLNQTRRLLGQRNIIPKMQIQNSFDGTKVSQSTLTFNVNQQSSLQGGYLALIFIAVILFSLFFIIATIVLIEKVETKYFKIKQKEDKQIPTELQQI</sequence>
<name>A0A8S1P370_PARPR</name>
<comment type="caution">
    <text evidence="2">The sequence shown here is derived from an EMBL/GenBank/DDBJ whole genome shotgun (WGS) entry which is preliminary data.</text>
</comment>
<dbReference type="AlphaFoldDB" id="A0A8S1P370"/>
<reference evidence="2" key="1">
    <citation type="submission" date="2021-01" db="EMBL/GenBank/DDBJ databases">
        <authorList>
            <consortium name="Genoscope - CEA"/>
            <person name="William W."/>
        </authorList>
    </citation>
    <scope>NUCLEOTIDE SEQUENCE</scope>
</reference>